<feature type="compositionally biased region" description="Pro residues" evidence="1">
    <location>
        <begin position="134"/>
        <end position="145"/>
    </location>
</feature>
<evidence type="ECO:0000313" key="3">
    <source>
        <dbReference type="EMBL" id="TNN34118.1"/>
    </source>
</evidence>
<protein>
    <submittedName>
        <fullName evidence="3">Uncharacterized protein</fullName>
    </submittedName>
</protein>
<feature type="region of interest" description="Disordered" evidence="1">
    <location>
        <begin position="123"/>
        <end position="178"/>
    </location>
</feature>
<evidence type="ECO:0000313" key="4">
    <source>
        <dbReference type="Proteomes" id="UP000314294"/>
    </source>
</evidence>
<accession>A0A4Z2EZC0</accession>
<evidence type="ECO:0000256" key="2">
    <source>
        <dbReference type="SAM" id="Phobius"/>
    </source>
</evidence>
<name>A0A4Z2EZC0_9TELE</name>
<keyword evidence="2" id="KW-1133">Transmembrane helix</keyword>
<gene>
    <name evidence="3" type="ORF">EYF80_055725</name>
</gene>
<dbReference type="EMBL" id="SRLO01002038">
    <property type="protein sequence ID" value="TNN34118.1"/>
    <property type="molecule type" value="Genomic_DNA"/>
</dbReference>
<feature type="compositionally biased region" description="Basic residues" evidence="1">
    <location>
        <begin position="151"/>
        <end position="166"/>
    </location>
</feature>
<keyword evidence="2" id="KW-0812">Transmembrane</keyword>
<proteinExistence type="predicted"/>
<keyword evidence="4" id="KW-1185">Reference proteome</keyword>
<dbReference type="AlphaFoldDB" id="A0A4Z2EZC0"/>
<keyword evidence="2" id="KW-0472">Membrane</keyword>
<organism evidence="3 4">
    <name type="scientific">Liparis tanakae</name>
    <name type="common">Tanaka's snailfish</name>
    <dbReference type="NCBI Taxonomy" id="230148"/>
    <lineage>
        <taxon>Eukaryota</taxon>
        <taxon>Metazoa</taxon>
        <taxon>Chordata</taxon>
        <taxon>Craniata</taxon>
        <taxon>Vertebrata</taxon>
        <taxon>Euteleostomi</taxon>
        <taxon>Actinopterygii</taxon>
        <taxon>Neopterygii</taxon>
        <taxon>Teleostei</taxon>
        <taxon>Neoteleostei</taxon>
        <taxon>Acanthomorphata</taxon>
        <taxon>Eupercaria</taxon>
        <taxon>Perciformes</taxon>
        <taxon>Cottioidei</taxon>
        <taxon>Cottales</taxon>
        <taxon>Liparidae</taxon>
        <taxon>Liparis</taxon>
    </lineage>
</organism>
<dbReference type="Proteomes" id="UP000314294">
    <property type="component" value="Unassembled WGS sequence"/>
</dbReference>
<comment type="caution">
    <text evidence="3">The sequence shown here is derived from an EMBL/GenBank/DDBJ whole genome shotgun (WGS) entry which is preliminary data.</text>
</comment>
<evidence type="ECO:0000256" key="1">
    <source>
        <dbReference type="SAM" id="MobiDB-lite"/>
    </source>
</evidence>
<feature type="transmembrane region" description="Helical" evidence="2">
    <location>
        <begin position="20"/>
        <end position="40"/>
    </location>
</feature>
<reference evidence="3 4" key="1">
    <citation type="submission" date="2019-03" db="EMBL/GenBank/DDBJ databases">
        <title>First draft genome of Liparis tanakae, snailfish: a comprehensive survey of snailfish specific genes.</title>
        <authorList>
            <person name="Kim W."/>
            <person name="Song I."/>
            <person name="Jeong J.-H."/>
            <person name="Kim D."/>
            <person name="Kim S."/>
            <person name="Ryu S."/>
            <person name="Song J.Y."/>
            <person name="Lee S.K."/>
        </authorList>
    </citation>
    <scope>NUCLEOTIDE SEQUENCE [LARGE SCALE GENOMIC DNA]</scope>
    <source>
        <tissue evidence="3">Muscle</tissue>
    </source>
</reference>
<sequence length="178" mass="18869">MFRERGAAPGTKLIRNHSSILFILFILFILSILCLMAVLWTRPLQEAPDELLQLLVSSGPPHQAGQHQPALLRLSQGEVPPALDPLRPLPSSSSSSSCSRVLSSAPLGGVQAQTRAGASLLQPQGAVGHGAPDPLGPLRPSPRPPQDAAAGRRHQLTVASHRRHAAQTHLKGWNGDAS</sequence>